<sequence length="89" mass="9884">MKELEVPVRRHAVQGRNAFGARHDAAEQLLIPRVQVRACRFQVPLDLRRRGTPSAGRAERRCRAGVNVIEEATEDADAIVPSFPAAPCR</sequence>
<reference evidence="1" key="1">
    <citation type="submission" date="2022-06" db="EMBL/GenBank/DDBJ databases">
        <title>Complete genome sequence of soil microorganisms Streptomyces sp. Qhu-M197 isolated from Alpine meadows habitats on the Tibetan Plateau.</title>
        <authorList>
            <person name="Zhang B."/>
            <person name="Xiang X."/>
            <person name="Fan J."/>
        </authorList>
    </citation>
    <scope>NUCLEOTIDE SEQUENCE</scope>
    <source>
        <strain evidence="1">Qhu-M197</strain>
    </source>
</reference>
<dbReference type="RefSeq" id="WP_252551415.1">
    <property type="nucleotide sequence ID" value="NZ_CP099468.1"/>
</dbReference>
<name>A0ABY4ZCT1_9ACTN</name>
<keyword evidence="2" id="KW-1185">Reference proteome</keyword>
<protein>
    <submittedName>
        <fullName evidence="1">Uncharacterized protein</fullName>
    </submittedName>
</protein>
<organism evidence="1 2">
    <name type="scientific">Streptomyces phaeoluteigriseus</name>
    <dbReference type="NCBI Taxonomy" id="114686"/>
    <lineage>
        <taxon>Bacteria</taxon>
        <taxon>Bacillati</taxon>
        <taxon>Actinomycetota</taxon>
        <taxon>Actinomycetes</taxon>
        <taxon>Kitasatosporales</taxon>
        <taxon>Streptomycetaceae</taxon>
        <taxon>Streptomyces</taxon>
        <taxon>Streptomyces aurantiacus group</taxon>
    </lineage>
</organism>
<evidence type="ECO:0000313" key="2">
    <source>
        <dbReference type="Proteomes" id="UP001056374"/>
    </source>
</evidence>
<gene>
    <name evidence="1" type="ORF">NFX46_22020</name>
</gene>
<accession>A0ABY4ZCT1</accession>
<evidence type="ECO:0000313" key="1">
    <source>
        <dbReference type="EMBL" id="USQ86142.1"/>
    </source>
</evidence>
<dbReference type="EMBL" id="CP099468">
    <property type="protein sequence ID" value="USQ86142.1"/>
    <property type="molecule type" value="Genomic_DNA"/>
</dbReference>
<dbReference type="Proteomes" id="UP001056374">
    <property type="component" value="Chromosome"/>
</dbReference>
<proteinExistence type="predicted"/>